<comment type="subcellular location">
    <subcellularLocation>
        <location evidence="1">Cell membrane</location>
        <topology evidence="1">Single-pass type I membrane protein</topology>
    </subcellularLocation>
</comment>
<dbReference type="EMBL" id="MNPL01017501">
    <property type="protein sequence ID" value="OQR70446.1"/>
    <property type="molecule type" value="Genomic_DNA"/>
</dbReference>
<dbReference type="GO" id="GO:0005765">
    <property type="term" value="C:lysosomal membrane"/>
    <property type="evidence" value="ECO:0007669"/>
    <property type="project" value="TreeGrafter"/>
</dbReference>
<dbReference type="GO" id="GO:0072594">
    <property type="term" value="P:establishment of protein localization to organelle"/>
    <property type="evidence" value="ECO:0007669"/>
    <property type="project" value="TreeGrafter"/>
</dbReference>
<dbReference type="Gene3D" id="2.40.160.110">
    <property type="match status" value="1"/>
</dbReference>
<keyword evidence="5 8" id="KW-0472">Membrane</keyword>
<sequence>MWGVFWSPVPNERLNNLPLSFCRQVSLNRPLVSKRIAANITKTFCTPIQTKRARESKNVRFCPAMKLVSLLLIMIVGLKSPAIAQAREPRTNITQELTMKQAQTTTKQLSIATDLIISTTADATTSPTTNPTTSTTTDSTTSTTIDPITSTTIGPSTSTTTGPSTTPSPTHEPSTSTPVPHVTEPTLGNYTATKENGNLTQFEVGTDKFYKCAKASEVDMGNSVHLIFSDMKYEAFRTSKTADFTRSEQECVSDYHSDVVIIAIGCALALLVVIILVAYVIARRQNRQRGYQSV</sequence>
<evidence type="ECO:0000256" key="7">
    <source>
        <dbReference type="SAM" id="MobiDB-lite"/>
    </source>
</evidence>
<evidence type="ECO:0000256" key="5">
    <source>
        <dbReference type="ARBA" id="ARBA00023136"/>
    </source>
</evidence>
<evidence type="ECO:0000256" key="1">
    <source>
        <dbReference type="ARBA" id="ARBA00004251"/>
    </source>
</evidence>
<comment type="caution">
    <text evidence="9">The sequence shown here is derived from an EMBL/GenBank/DDBJ whole genome shotgun (WGS) entry which is preliminary data.</text>
</comment>
<feature type="region of interest" description="Disordered" evidence="7">
    <location>
        <begin position="122"/>
        <end position="183"/>
    </location>
</feature>
<keyword evidence="10" id="KW-1185">Reference proteome</keyword>
<accession>A0A1V9XAJ1</accession>
<dbReference type="GO" id="GO:0005886">
    <property type="term" value="C:plasma membrane"/>
    <property type="evidence" value="ECO:0007669"/>
    <property type="project" value="TreeGrafter"/>
</dbReference>
<keyword evidence="3" id="KW-0732">Signal</keyword>
<reference evidence="9 10" key="1">
    <citation type="journal article" date="2017" name="Gigascience">
        <title>Draft genome of the honey bee ectoparasitic mite, Tropilaelaps mercedesae, is shaped by the parasitic life history.</title>
        <authorList>
            <person name="Dong X."/>
            <person name="Armstrong S.D."/>
            <person name="Xia D."/>
            <person name="Makepeace B.L."/>
            <person name="Darby A.C."/>
            <person name="Kadowaki T."/>
        </authorList>
    </citation>
    <scope>NUCLEOTIDE SEQUENCE [LARGE SCALE GENOMIC DNA]</scope>
    <source>
        <strain evidence="9">Wuxi-XJTLU</strain>
    </source>
</reference>
<feature type="transmembrane region" description="Helical" evidence="8">
    <location>
        <begin position="259"/>
        <end position="282"/>
    </location>
</feature>
<organism evidence="9 10">
    <name type="scientific">Tropilaelaps mercedesae</name>
    <dbReference type="NCBI Taxonomy" id="418985"/>
    <lineage>
        <taxon>Eukaryota</taxon>
        <taxon>Metazoa</taxon>
        <taxon>Ecdysozoa</taxon>
        <taxon>Arthropoda</taxon>
        <taxon>Chelicerata</taxon>
        <taxon>Arachnida</taxon>
        <taxon>Acari</taxon>
        <taxon>Parasitiformes</taxon>
        <taxon>Mesostigmata</taxon>
        <taxon>Gamasina</taxon>
        <taxon>Dermanyssoidea</taxon>
        <taxon>Laelapidae</taxon>
        <taxon>Tropilaelaps</taxon>
    </lineage>
</organism>
<keyword evidence="4 8" id="KW-1133">Transmembrane helix</keyword>
<dbReference type="GO" id="GO:0031902">
    <property type="term" value="C:late endosome membrane"/>
    <property type="evidence" value="ECO:0007669"/>
    <property type="project" value="TreeGrafter"/>
</dbReference>
<name>A0A1V9XAJ1_9ACAR</name>
<keyword evidence="6" id="KW-0325">Glycoprotein</keyword>
<gene>
    <name evidence="9" type="ORF">BIW11_11635</name>
</gene>
<dbReference type="AlphaFoldDB" id="A0A1V9XAJ1"/>
<evidence type="ECO:0000313" key="10">
    <source>
        <dbReference type="Proteomes" id="UP000192247"/>
    </source>
</evidence>
<dbReference type="PANTHER" id="PTHR11506">
    <property type="entry name" value="LYSOSOME-ASSOCIATED MEMBRANE GLYCOPROTEIN"/>
    <property type="match status" value="1"/>
</dbReference>
<protein>
    <submittedName>
        <fullName evidence="9">Lysosome-associated membrane glycoprotein 1-like</fullName>
    </submittedName>
</protein>
<dbReference type="STRING" id="418985.A0A1V9XAJ1"/>
<feature type="compositionally biased region" description="Low complexity" evidence="7">
    <location>
        <begin position="122"/>
        <end position="178"/>
    </location>
</feature>
<dbReference type="Proteomes" id="UP000192247">
    <property type="component" value="Unassembled WGS sequence"/>
</dbReference>
<dbReference type="InterPro" id="IPR002000">
    <property type="entry name" value="Lysosome-assoc_membr_glycop"/>
</dbReference>
<dbReference type="InParanoid" id="A0A1V9XAJ1"/>
<evidence type="ECO:0000256" key="8">
    <source>
        <dbReference type="SAM" id="Phobius"/>
    </source>
</evidence>
<evidence type="ECO:0000256" key="4">
    <source>
        <dbReference type="ARBA" id="ARBA00022989"/>
    </source>
</evidence>
<keyword evidence="2 8" id="KW-0812">Transmembrane</keyword>
<dbReference type="PANTHER" id="PTHR11506:SF35">
    <property type="entry name" value="LYSOSOME-ASSOCIATED MEMBRANE GLYCOPROTEIN 5"/>
    <property type="match status" value="1"/>
</dbReference>
<evidence type="ECO:0000256" key="6">
    <source>
        <dbReference type="ARBA" id="ARBA00023180"/>
    </source>
</evidence>
<dbReference type="OrthoDB" id="6511935at2759"/>
<evidence type="ECO:0000256" key="3">
    <source>
        <dbReference type="ARBA" id="ARBA00022729"/>
    </source>
</evidence>
<evidence type="ECO:0000256" key="2">
    <source>
        <dbReference type="ARBA" id="ARBA00022692"/>
    </source>
</evidence>
<evidence type="ECO:0000313" key="9">
    <source>
        <dbReference type="EMBL" id="OQR70446.1"/>
    </source>
</evidence>
<proteinExistence type="predicted"/>